<comment type="caution">
    <text evidence="1">The sequence shown here is derived from an EMBL/GenBank/DDBJ whole genome shotgun (WGS) entry which is preliminary data.</text>
</comment>
<dbReference type="EMBL" id="JBFRHK010000009">
    <property type="protein sequence ID" value="MEX3746552.1"/>
    <property type="molecule type" value="Genomic_DNA"/>
</dbReference>
<proteinExistence type="predicted"/>
<name>A0ABV3W053_9BACI</name>
<accession>A0ABV3W053</accession>
<gene>
    <name evidence="1" type="ORF">AB1300_15625</name>
</gene>
<evidence type="ECO:0000313" key="1">
    <source>
        <dbReference type="EMBL" id="MEX3746552.1"/>
    </source>
</evidence>
<reference evidence="1 2" key="1">
    <citation type="submission" date="2024-07" db="EMBL/GenBank/DDBJ databases">
        <title>Characterization of a bacterium isolated from hydrolysated instant sea cucumber by whole-genome sequencing and metabolomics.</title>
        <authorList>
            <person name="Luo X."/>
            <person name="Zhang Z."/>
            <person name="Zheng Z."/>
            <person name="Zhang W."/>
            <person name="Ming T."/>
            <person name="Jiao L."/>
            <person name="Su X."/>
            <person name="Kong F."/>
            <person name="Xu J."/>
        </authorList>
    </citation>
    <scope>NUCLEOTIDE SEQUENCE [LARGE SCALE GENOMIC DNA]</scope>
    <source>
        <strain evidence="1 2">XL-2024</strain>
    </source>
</reference>
<organism evidence="1 2">
    <name type="scientific">Lysinibacillus xylanilyticus</name>
    <dbReference type="NCBI Taxonomy" id="582475"/>
    <lineage>
        <taxon>Bacteria</taxon>
        <taxon>Bacillati</taxon>
        <taxon>Bacillota</taxon>
        <taxon>Bacilli</taxon>
        <taxon>Bacillales</taxon>
        <taxon>Bacillaceae</taxon>
        <taxon>Lysinibacillus</taxon>
    </lineage>
</organism>
<sequence length="93" mass="10726">MAIHQPPIDYIDIPAPQHSADAFYRVVYGDVDWEENNQFKRAVYIIMGYGEKLAYRRVAHILTTANTPNDISDLEKVMAAIERLKNRNSVFND</sequence>
<dbReference type="Proteomes" id="UP001558534">
    <property type="component" value="Unassembled WGS sequence"/>
</dbReference>
<evidence type="ECO:0000313" key="2">
    <source>
        <dbReference type="Proteomes" id="UP001558534"/>
    </source>
</evidence>
<dbReference type="RefSeq" id="WP_368637181.1">
    <property type="nucleotide sequence ID" value="NZ_JBFRHK010000009.1"/>
</dbReference>
<protein>
    <submittedName>
        <fullName evidence="1">Uncharacterized protein</fullName>
    </submittedName>
</protein>
<keyword evidence="2" id="KW-1185">Reference proteome</keyword>